<evidence type="ECO:0000259" key="2">
    <source>
        <dbReference type="Pfam" id="PF16220"/>
    </source>
</evidence>
<dbReference type="Gene3D" id="2.60.120.1440">
    <property type="match status" value="1"/>
</dbReference>
<accession>A0A9Q3ULK2</accession>
<sequence>MEHSDKPADDALLREASDWKLRLDEAPRDPALRRACADWRARDERHENAWRRVSEAWALIGDLPVQRQRWPGHGEAPASHRRWPRGAALALAACLLLALLPAAWRYWQADYRTGVGQTLAVTLADGSAVVLGADSALAEAFSDGERRVRLLRGEAFFDVAADPRPFLVVAGEVRARDIGTAFSVREDDGSYGVGVSHGEVAVSYRGGRARHLMPGDQWALDRASGTARVQRSAPDRVAVWRQGRLFVQDRTLADLADTLERHAHGYILIADDALAARRVTGSYDLSDVDAALAAMVQPHGGRVLRITPLLRIVL</sequence>
<proteinExistence type="predicted"/>
<dbReference type="InterPro" id="IPR012373">
    <property type="entry name" value="Ferrdict_sens_TM"/>
</dbReference>
<dbReference type="GO" id="GO:0016989">
    <property type="term" value="F:sigma factor antagonist activity"/>
    <property type="evidence" value="ECO:0007669"/>
    <property type="project" value="TreeGrafter"/>
</dbReference>
<dbReference type="PIRSF" id="PIRSF018266">
    <property type="entry name" value="FecR"/>
    <property type="match status" value="1"/>
</dbReference>
<evidence type="ECO:0000313" key="4">
    <source>
        <dbReference type="Proteomes" id="UP001108027"/>
    </source>
</evidence>
<reference evidence="3" key="1">
    <citation type="submission" date="2021-10" db="EMBL/GenBank/DDBJ databases">
        <title>The diversity and Nitrogen Metabolism of Culturable Nitrate-Utilizing Bacteria Within the Oxygen Minimum Zone of the Changjiang (Yangtze River)Estuary.</title>
        <authorList>
            <person name="Zhang D."/>
            <person name="Zheng J."/>
            <person name="Liu S."/>
            <person name="He W."/>
        </authorList>
    </citation>
    <scope>NUCLEOTIDE SEQUENCE</scope>
    <source>
        <strain evidence="3">FXH-223</strain>
    </source>
</reference>
<dbReference type="EMBL" id="JAJGNA010000005">
    <property type="protein sequence ID" value="MCC4308246.1"/>
    <property type="molecule type" value="Genomic_DNA"/>
</dbReference>
<dbReference type="PANTHER" id="PTHR30273:SF2">
    <property type="entry name" value="PROTEIN FECR"/>
    <property type="match status" value="1"/>
</dbReference>
<evidence type="ECO:0000259" key="1">
    <source>
        <dbReference type="Pfam" id="PF04773"/>
    </source>
</evidence>
<evidence type="ECO:0000313" key="3">
    <source>
        <dbReference type="EMBL" id="MCC4308246.1"/>
    </source>
</evidence>
<dbReference type="Pfam" id="PF16220">
    <property type="entry name" value="DUF4880"/>
    <property type="match status" value="1"/>
</dbReference>
<dbReference type="InterPro" id="IPR006860">
    <property type="entry name" value="FecR"/>
</dbReference>
<dbReference type="Pfam" id="PF04773">
    <property type="entry name" value="FecR"/>
    <property type="match status" value="1"/>
</dbReference>
<dbReference type="Proteomes" id="UP001108027">
    <property type="component" value="Unassembled WGS sequence"/>
</dbReference>
<feature type="domain" description="FecR protein" evidence="1">
    <location>
        <begin position="110"/>
        <end position="200"/>
    </location>
</feature>
<name>A0A9Q3ULK2_9GAMM</name>
<dbReference type="AlphaFoldDB" id="A0A9Q3ULK2"/>
<gene>
    <name evidence="3" type="ORF">LL252_06640</name>
</gene>
<dbReference type="RefSeq" id="WP_228233505.1">
    <property type="nucleotide sequence ID" value="NZ_JAJGNA010000005.1"/>
</dbReference>
<dbReference type="InterPro" id="IPR032623">
    <property type="entry name" value="FecR_N"/>
</dbReference>
<comment type="caution">
    <text evidence="3">The sequence shown here is derived from an EMBL/GenBank/DDBJ whole genome shotgun (WGS) entry which is preliminary data.</text>
</comment>
<organism evidence="3 4">
    <name type="scientific">Alloalcanivorax marinus</name>
    <dbReference type="NCBI Taxonomy" id="1177169"/>
    <lineage>
        <taxon>Bacteria</taxon>
        <taxon>Pseudomonadati</taxon>
        <taxon>Pseudomonadota</taxon>
        <taxon>Gammaproteobacteria</taxon>
        <taxon>Oceanospirillales</taxon>
        <taxon>Alcanivoracaceae</taxon>
        <taxon>Alloalcanivorax</taxon>
    </lineage>
</organism>
<protein>
    <submittedName>
        <fullName evidence="3">FecR domain-containing protein</fullName>
    </submittedName>
</protein>
<feature type="domain" description="FecR N-terminal" evidence="2">
    <location>
        <begin position="14"/>
        <end position="54"/>
    </location>
</feature>
<dbReference type="PANTHER" id="PTHR30273">
    <property type="entry name" value="PERIPLASMIC SIGNAL SENSOR AND SIGMA FACTOR ACTIVATOR FECR-RELATED"/>
    <property type="match status" value="1"/>
</dbReference>
<keyword evidence="4" id="KW-1185">Reference proteome</keyword>